<sequence length="387" mass="44162">MDSELNFLDSKASVVYGIDALSANMQKRTGVENYSRSLIQALKNHPLQNDERVVLYSLFPLDEELNKFPQGWSSKILSWFLKRGWMPVRMSWEMIRHAPTVLFVPGQALPFFCPRKVLTTIHDIAFVRRPDLYQPAVRKRLMRMTKQALKKATRLLVPSQTTRDDLIELYKVNPDRVVVVPLAADTTLYRPYTQQEAAPVLQKYRLGTNFFLVVGRLEKKKNITTLIRAFELFKSRRGIGDPFELVFAGEPGYGYEKMKPYFDLSSVKSHIRQLGFIPDEDLAPLMSQATAYLFPSWYEGFGIPSLEAMASGTPVLASSIAVHKEVIVDAGMFIPPGESEAWAQAMAEIVHNTVLRTDLITKGKERVKNFSWEKTAQQTWDVLRNLV</sequence>
<dbReference type="CDD" id="cd03809">
    <property type="entry name" value="GT4_MtfB-like"/>
    <property type="match status" value="1"/>
</dbReference>
<dbReference type="Pfam" id="PF00534">
    <property type="entry name" value="Glycos_transf_1"/>
    <property type="match status" value="1"/>
</dbReference>
<protein>
    <submittedName>
        <fullName evidence="4">AprM</fullName>
    </submittedName>
</protein>
<feature type="domain" description="Glycosyl transferase family 1" evidence="2">
    <location>
        <begin position="207"/>
        <end position="366"/>
    </location>
</feature>
<gene>
    <name evidence="4" type="ORF">UT30_C0003G0037</name>
</gene>
<comment type="caution">
    <text evidence="4">The sequence shown here is derived from an EMBL/GenBank/DDBJ whole genome shotgun (WGS) entry which is preliminary data.</text>
</comment>
<dbReference type="FunFam" id="3.40.50.2000:FF:000119">
    <property type="entry name" value="Glycosyl transferase group 1"/>
    <property type="match status" value="1"/>
</dbReference>
<dbReference type="PANTHER" id="PTHR46401">
    <property type="entry name" value="GLYCOSYLTRANSFERASE WBBK-RELATED"/>
    <property type="match status" value="1"/>
</dbReference>
<evidence type="ECO:0000259" key="2">
    <source>
        <dbReference type="Pfam" id="PF00534"/>
    </source>
</evidence>
<dbReference type="Gene3D" id="3.40.50.2000">
    <property type="entry name" value="Glycogen Phosphorylase B"/>
    <property type="match status" value="2"/>
</dbReference>
<feature type="domain" description="Glycosyltransferase subfamily 4-like N-terminal" evidence="3">
    <location>
        <begin position="30"/>
        <end position="187"/>
    </location>
</feature>
<name>A0A0G0MNZ1_9BACT</name>
<dbReference type="InterPro" id="IPR001296">
    <property type="entry name" value="Glyco_trans_1"/>
</dbReference>
<organism evidence="4 5">
    <name type="scientific">Candidatus Uhrbacteria bacterium GW2011_GWF2_39_13</name>
    <dbReference type="NCBI Taxonomy" id="1618995"/>
    <lineage>
        <taxon>Bacteria</taxon>
        <taxon>Candidatus Uhriibacteriota</taxon>
    </lineage>
</organism>
<dbReference type="PANTHER" id="PTHR46401:SF2">
    <property type="entry name" value="GLYCOSYLTRANSFERASE WBBK-RELATED"/>
    <property type="match status" value="1"/>
</dbReference>
<evidence type="ECO:0000313" key="5">
    <source>
        <dbReference type="Proteomes" id="UP000033935"/>
    </source>
</evidence>
<dbReference type="Pfam" id="PF13439">
    <property type="entry name" value="Glyco_transf_4"/>
    <property type="match status" value="1"/>
</dbReference>
<accession>A0A0G0MNZ1</accession>
<evidence type="ECO:0000256" key="1">
    <source>
        <dbReference type="ARBA" id="ARBA00022679"/>
    </source>
</evidence>
<reference evidence="4 5" key="1">
    <citation type="journal article" date="2015" name="Nature">
        <title>rRNA introns, odd ribosomes, and small enigmatic genomes across a large radiation of phyla.</title>
        <authorList>
            <person name="Brown C.T."/>
            <person name="Hug L.A."/>
            <person name="Thomas B.C."/>
            <person name="Sharon I."/>
            <person name="Castelle C.J."/>
            <person name="Singh A."/>
            <person name="Wilkins M.J."/>
            <person name="Williams K.H."/>
            <person name="Banfield J.F."/>
        </authorList>
    </citation>
    <scope>NUCLEOTIDE SEQUENCE [LARGE SCALE GENOMIC DNA]</scope>
</reference>
<dbReference type="EMBL" id="LBWG01000003">
    <property type="protein sequence ID" value="KKR04848.1"/>
    <property type="molecule type" value="Genomic_DNA"/>
</dbReference>
<dbReference type="InterPro" id="IPR028098">
    <property type="entry name" value="Glyco_trans_4-like_N"/>
</dbReference>
<dbReference type="GO" id="GO:0016757">
    <property type="term" value="F:glycosyltransferase activity"/>
    <property type="evidence" value="ECO:0007669"/>
    <property type="project" value="InterPro"/>
</dbReference>
<keyword evidence="1" id="KW-0808">Transferase</keyword>
<dbReference type="AlphaFoldDB" id="A0A0G0MNZ1"/>
<proteinExistence type="predicted"/>
<dbReference type="SUPFAM" id="SSF53756">
    <property type="entry name" value="UDP-Glycosyltransferase/glycogen phosphorylase"/>
    <property type="match status" value="1"/>
</dbReference>
<dbReference type="Proteomes" id="UP000033935">
    <property type="component" value="Unassembled WGS sequence"/>
</dbReference>
<evidence type="ECO:0000313" key="4">
    <source>
        <dbReference type="EMBL" id="KKR04848.1"/>
    </source>
</evidence>
<evidence type="ECO:0000259" key="3">
    <source>
        <dbReference type="Pfam" id="PF13439"/>
    </source>
</evidence>